<gene>
    <name evidence="1" type="ORF">GGR31_002929</name>
</gene>
<reference evidence="1 2" key="1">
    <citation type="submission" date="2023-07" db="EMBL/GenBank/DDBJ databases">
        <title>Genomic Encyclopedia of Type Strains, Phase IV (KMG-IV): sequencing the most valuable type-strain genomes for metagenomic binning, comparative biology and taxonomic classification.</title>
        <authorList>
            <person name="Goeker M."/>
        </authorList>
    </citation>
    <scope>NUCLEOTIDE SEQUENCE [LARGE SCALE GENOMIC DNA]</scope>
    <source>
        <strain evidence="1 2">DSM 102814</strain>
    </source>
</reference>
<sequence length="32" mass="4072">MYKPLRYQKTDKNYQKDFIKIKSYDKDNHSFQ</sequence>
<organism evidence="1 2">
    <name type="scientific">Mesonia maritima</name>
    <dbReference type="NCBI Taxonomy" id="1793873"/>
    <lineage>
        <taxon>Bacteria</taxon>
        <taxon>Pseudomonadati</taxon>
        <taxon>Bacteroidota</taxon>
        <taxon>Flavobacteriia</taxon>
        <taxon>Flavobacteriales</taxon>
        <taxon>Flavobacteriaceae</taxon>
        <taxon>Mesonia</taxon>
    </lineage>
</organism>
<evidence type="ECO:0000313" key="2">
    <source>
        <dbReference type="Proteomes" id="UP001257659"/>
    </source>
</evidence>
<protein>
    <submittedName>
        <fullName evidence="1">Uncharacterized protein</fullName>
    </submittedName>
</protein>
<comment type="caution">
    <text evidence="1">The sequence shown here is derived from an EMBL/GenBank/DDBJ whole genome shotgun (WGS) entry which is preliminary data.</text>
</comment>
<proteinExistence type="predicted"/>
<name>A0ABU1K9G8_9FLAO</name>
<keyword evidence="2" id="KW-1185">Reference proteome</keyword>
<dbReference type="Proteomes" id="UP001257659">
    <property type="component" value="Unassembled WGS sequence"/>
</dbReference>
<accession>A0ABU1K9G8</accession>
<evidence type="ECO:0000313" key="1">
    <source>
        <dbReference type="EMBL" id="MDR6302249.1"/>
    </source>
</evidence>
<dbReference type="EMBL" id="JAVDQA010000013">
    <property type="protein sequence ID" value="MDR6302249.1"/>
    <property type="molecule type" value="Genomic_DNA"/>
</dbReference>